<keyword evidence="4" id="KW-1185">Reference proteome</keyword>
<sequence length="821" mass="85866">MFHSEWLPTRATVLRTFALAFSIGLTWPASAGTNTFTPVGPEGGGVNDLAWHPADANIVYAATNGGIYRSTDAGAHWQLVHDRINEAPRALAVHPSQPNRVFAAGLNSHVLASTDAGATWTTLDNFSEPAWDIEYSPDGSVLYVVSIRHIFRSTDHGATWQQGGEISPTINMTHTLLIDSADPQVLYVTASTEGFRSNDGGQTWAPWLMPATTVEDFAMVGSRIWAATYQGTFFSDNRGTSWTAALAGTSMAVTVDPNDPQIVYSGTLHGLQRSTDDGAHWTHIRGSVPGSTSDDAGTTRSIAVDASDPDHLLIAGSSGISATSDGGASWNASHSGIRALGQAKLISAPGSDRIYVQAPYEGLFAISAADGSSVGLNNPQLRQLDGIDADTIDAYSLLVVPGSPDRLLAPIVRGVAHSADGGISWTAHHDPDFVNEYVTEVVSTSNDNRTLLAMTLTRGLFESVDGGIDWAPLNPLNGYEVMNALVSAPSNPRTLYLIARVELAGGQLPTFENVLLRSLDGGANWSRLVTPDPQLVAVAVDPTDDRTVYLSSLLNGLSKSTDGGDHWARLPVPPPSPLPIYAIAIDPQNPSIVYSGDTESIHRSVDGGQSWETLLDDGPRVGYFWSLVVDAQRPHNLYASIAGQGVEQISIEPDLELTATSASTRVGSGISAAYSFRASNAGPFAATNVRTQVQLPTGATNVSATSTNGTCSVAANVVTCVASALAVDAFADITINSTQPSVGNYALQASTEGDQPDTAMANNTVTTNITVVEPIGGVIVEGGGSNGGGGGGGGGSTSPWMLLALLLLLAARPARRPQPVG</sequence>
<dbReference type="GO" id="GO:0010411">
    <property type="term" value="P:xyloglucan metabolic process"/>
    <property type="evidence" value="ECO:0007669"/>
    <property type="project" value="TreeGrafter"/>
</dbReference>
<evidence type="ECO:0000256" key="1">
    <source>
        <dbReference type="SAM" id="SignalP"/>
    </source>
</evidence>
<protein>
    <recommendedName>
        <fullName evidence="2">DUF11 domain-containing protein</fullName>
    </recommendedName>
</protein>
<feature type="chain" id="PRO_5032522059" description="DUF11 domain-containing protein" evidence="1">
    <location>
        <begin position="32"/>
        <end position="821"/>
    </location>
</feature>
<organism evidence="3 4">
    <name type="scientific">Steroidobacter agaridevorans</name>
    <dbReference type="NCBI Taxonomy" id="2695856"/>
    <lineage>
        <taxon>Bacteria</taxon>
        <taxon>Pseudomonadati</taxon>
        <taxon>Pseudomonadota</taxon>
        <taxon>Gammaproteobacteria</taxon>
        <taxon>Steroidobacterales</taxon>
        <taxon>Steroidobacteraceae</taxon>
        <taxon>Steroidobacter</taxon>
    </lineage>
</organism>
<dbReference type="Proteomes" id="UP000445000">
    <property type="component" value="Unassembled WGS sequence"/>
</dbReference>
<gene>
    <name evidence="3" type="ORF">GCM10011487_14620</name>
</gene>
<dbReference type="InterPro" id="IPR013783">
    <property type="entry name" value="Ig-like_fold"/>
</dbReference>
<evidence type="ECO:0000313" key="4">
    <source>
        <dbReference type="Proteomes" id="UP000445000"/>
    </source>
</evidence>
<dbReference type="AlphaFoldDB" id="A0A829YA01"/>
<reference evidence="4" key="1">
    <citation type="submission" date="2020-01" db="EMBL/GenBank/DDBJ databases">
        <title>'Steroidobacter agaridevorans' sp. nov., agar-degrading bacteria isolated from rhizosphere soils.</title>
        <authorList>
            <person name="Ikenaga M."/>
            <person name="Kataoka M."/>
            <person name="Murouchi A."/>
            <person name="Katsuragi S."/>
            <person name="Sakai M."/>
        </authorList>
    </citation>
    <scope>NUCLEOTIDE SEQUENCE [LARGE SCALE GENOMIC DNA]</scope>
    <source>
        <strain evidence="4">YU21-B</strain>
    </source>
</reference>
<dbReference type="Gene3D" id="2.60.40.10">
    <property type="entry name" value="Immunoglobulins"/>
    <property type="match status" value="1"/>
</dbReference>
<proteinExistence type="predicted"/>
<dbReference type="SUPFAM" id="SSF110296">
    <property type="entry name" value="Oligoxyloglucan reducing end-specific cellobiohydrolase"/>
    <property type="match status" value="3"/>
</dbReference>
<dbReference type="Pfam" id="PF01345">
    <property type="entry name" value="DUF11"/>
    <property type="match status" value="1"/>
</dbReference>
<evidence type="ECO:0000259" key="2">
    <source>
        <dbReference type="Pfam" id="PF01345"/>
    </source>
</evidence>
<dbReference type="EMBL" id="BLJN01000001">
    <property type="protein sequence ID" value="GFE79462.1"/>
    <property type="molecule type" value="Genomic_DNA"/>
</dbReference>
<dbReference type="CDD" id="cd15482">
    <property type="entry name" value="Sialidase_non-viral"/>
    <property type="match status" value="2"/>
</dbReference>
<dbReference type="InterPro" id="IPR052025">
    <property type="entry name" value="Xyloglucanase_GH74"/>
</dbReference>
<dbReference type="RefSeq" id="WP_161811130.1">
    <property type="nucleotide sequence ID" value="NZ_BLJN01000001.1"/>
</dbReference>
<keyword evidence="1" id="KW-0732">Signal</keyword>
<evidence type="ECO:0000313" key="3">
    <source>
        <dbReference type="EMBL" id="GFE79462.1"/>
    </source>
</evidence>
<feature type="signal peptide" evidence="1">
    <location>
        <begin position="1"/>
        <end position="31"/>
    </location>
</feature>
<accession>A0A829YA01</accession>
<dbReference type="InterPro" id="IPR001434">
    <property type="entry name" value="OmcB-like_DUF11"/>
</dbReference>
<dbReference type="PANTHER" id="PTHR43739:SF5">
    <property type="entry name" value="EXO-ALPHA-SIALIDASE"/>
    <property type="match status" value="1"/>
</dbReference>
<dbReference type="InterPro" id="IPR015943">
    <property type="entry name" value="WD40/YVTN_repeat-like_dom_sf"/>
</dbReference>
<feature type="domain" description="DUF11" evidence="2">
    <location>
        <begin position="654"/>
        <end position="768"/>
    </location>
</feature>
<comment type="caution">
    <text evidence="3">The sequence shown here is derived from an EMBL/GenBank/DDBJ whole genome shotgun (WGS) entry which is preliminary data.</text>
</comment>
<name>A0A829YA01_9GAMM</name>
<dbReference type="PANTHER" id="PTHR43739">
    <property type="entry name" value="XYLOGLUCANASE (EUROFUNG)"/>
    <property type="match status" value="1"/>
</dbReference>
<dbReference type="Gene3D" id="2.130.10.10">
    <property type="entry name" value="YVTN repeat-like/Quinoprotein amine dehydrogenase"/>
    <property type="match status" value="4"/>
</dbReference>